<evidence type="ECO:0000313" key="3">
    <source>
        <dbReference type="EMBL" id="CAF0830688.1"/>
    </source>
</evidence>
<dbReference type="EMBL" id="CAJNOK010000848">
    <property type="protein sequence ID" value="CAF0779205.1"/>
    <property type="molecule type" value="Genomic_DNA"/>
</dbReference>
<dbReference type="Proteomes" id="UP000677228">
    <property type="component" value="Unassembled WGS sequence"/>
</dbReference>
<dbReference type="EMBL" id="CAJOBC010000712">
    <property type="protein sequence ID" value="CAF3617758.1"/>
    <property type="molecule type" value="Genomic_DNA"/>
</dbReference>
<protein>
    <submittedName>
        <fullName evidence="3">Uncharacterized protein</fullName>
    </submittedName>
</protein>
<accession>A0A813UZT8</accession>
<feature type="region of interest" description="Disordered" evidence="1">
    <location>
        <begin position="1"/>
        <end position="23"/>
    </location>
</feature>
<dbReference type="EMBL" id="CAJOBA010000848">
    <property type="protein sequence ID" value="CAF3560569.1"/>
    <property type="molecule type" value="Genomic_DNA"/>
</dbReference>
<evidence type="ECO:0000256" key="1">
    <source>
        <dbReference type="SAM" id="MobiDB-lite"/>
    </source>
</evidence>
<proteinExistence type="predicted"/>
<dbReference type="OrthoDB" id="10011228at2759"/>
<comment type="caution">
    <text evidence="3">The sequence shown here is derived from an EMBL/GenBank/DDBJ whole genome shotgun (WGS) entry which is preliminary data.</text>
</comment>
<dbReference type="Proteomes" id="UP000663829">
    <property type="component" value="Unassembled WGS sequence"/>
</dbReference>
<dbReference type="Proteomes" id="UP000681722">
    <property type="component" value="Unassembled WGS sequence"/>
</dbReference>
<organism evidence="3 6">
    <name type="scientific">Didymodactylos carnosus</name>
    <dbReference type="NCBI Taxonomy" id="1234261"/>
    <lineage>
        <taxon>Eukaryota</taxon>
        <taxon>Metazoa</taxon>
        <taxon>Spiralia</taxon>
        <taxon>Gnathifera</taxon>
        <taxon>Rotifera</taxon>
        <taxon>Eurotatoria</taxon>
        <taxon>Bdelloidea</taxon>
        <taxon>Philodinida</taxon>
        <taxon>Philodinidae</taxon>
        <taxon>Didymodactylos</taxon>
    </lineage>
</organism>
<dbReference type="EMBL" id="CAJNOQ010000712">
    <property type="protein sequence ID" value="CAF0830688.1"/>
    <property type="molecule type" value="Genomic_DNA"/>
</dbReference>
<sequence>MVNHSLQYKENLTESSPSAAPDSVETQDFSTHLDLSRITVPKKIAHLKAGYTLCSNGEILILQDGVTALQIRNRTLVPQHLQWNRGLIRDICWSSLRHVFIFLCQKRVYSFDPTNPESETNKFQDILPYEEKDSFWKCSCIQSSLYICYSGYATSVEEYDLSSSTPTLKKRWISPKSCLATEGIWAIQCHQDQIGLTIMDVTTKEWRIEVRNMKLKKLWDLKIPITTGDCELTLLPNNDWLVINSCGNRLFQISDRKMKVAVQYERELKNAVMFADKFFIVRTKNTIEIH</sequence>
<gene>
    <name evidence="3" type="ORF">GPM918_LOCUS5038</name>
    <name evidence="2" type="ORF">OVA965_LOCUS3510</name>
    <name evidence="5" type="ORF">SRO942_LOCUS5039</name>
    <name evidence="4" type="ORF">TMI583_LOCUS3509</name>
</gene>
<evidence type="ECO:0000313" key="5">
    <source>
        <dbReference type="EMBL" id="CAF3617758.1"/>
    </source>
</evidence>
<evidence type="ECO:0000313" key="4">
    <source>
        <dbReference type="EMBL" id="CAF3560569.1"/>
    </source>
</evidence>
<keyword evidence="6" id="KW-1185">Reference proteome</keyword>
<dbReference type="SUPFAM" id="SSF50978">
    <property type="entry name" value="WD40 repeat-like"/>
    <property type="match status" value="1"/>
</dbReference>
<dbReference type="Proteomes" id="UP000682733">
    <property type="component" value="Unassembled WGS sequence"/>
</dbReference>
<dbReference type="InterPro" id="IPR036322">
    <property type="entry name" value="WD40_repeat_dom_sf"/>
</dbReference>
<dbReference type="AlphaFoldDB" id="A0A813UZT8"/>
<name>A0A813UZT8_9BILA</name>
<evidence type="ECO:0000313" key="6">
    <source>
        <dbReference type="Proteomes" id="UP000663829"/>
    </source>
</evidence>
<reference evidence="3" key="1">
    <citation type="submission" date="2021-02" db="EMBL/GenBank/DDBJ databases">
        <authorList>
            <person name="Nowell W R."/>
        </authorList>
    </citation>
    <scope>NUCLEOTIDE SEQUENCE</scope>
</reference>
<evidence type="ECO:0000313" key="2">
    <source>
        <dbReference type="EMBL" id="CAF0779205.1"/>
    </source>
</evidence>